<evidence type="ECO:0000256" key="3">
    <source>
        <dbReference type="ARBA" id="ARBA00022691"/>
    </source>
</evidence>
<evidence type="ECO:0000313" key="6">
    <source>
        <dbReference type="Proteomes" id="UP000243876"/>
    </source>
</evidence>
<dbReference type="SUPFAM" id="SSF53335">
    <property type="entry name" value="S-adenosyl-L-methionine-dependent methyltransferases"/>
    <property type="match status" value="1"/>
</dbReference>
<dbReference type="OrthoDB" id="10251242at2759"/>
<evidence type="ECO:0000256" key="1">
    <source>
        <dbReference type="ARBA" id="ARBA00022603"/>
    </source>
</evidence>
<proteinExistence type="inferred from homology"/>
<keyword evidence="3" id="KW-0949">S-adenosyl-L-methionine</keyword>
<sequence>MPTFVTKNTGGTPHTRLASLISNALASLSPSDPAYAALEEAHALSTGEEPYLEQMTSDLIVPSSHALEEGQVRKVWEELLTTTETTDWRKLKEEGKTTWELGAGMASRFELCEDRDLALALLPTVKSVVALDIEPYLAEFTKPYWDRAGVSSKIDFRIAPALETLKKLREEGCEGFDFVFIDADKPSYEAYVRAVIEEGLLAKDGVILADNTLYKGYPWAPPHNSTDETWSGKTGTNNQSKMEATAGIHSLTVSLCSFNTFVRAHPALECAVLPIRDGITVIRRRV</sequence>
<name>A0A0D6ENL4_SPOSA</name>
<dbReference type="EMBL" id="CENE01000013">
    <property type="protein sequence ID" value="CEQ41338.1"/>
    <property type="molecule type" value="Genomic_DNA"/>
</dbReference>
<dbReference type="Gene3D" id="3.40.50.150">
    <property type="entry name" value="Vaccinia Virus protein VP39"/>
    <property type="match status" value="1"/>
</dbReference>
<feature type="non-terminal residue" evidence="5">
    <location>
        <position position="1"/>
    </location>
</feature>
<organism evidence="5 6">
    <name type="scientific">Sporidiobolus salmonicolor</name>
    <name type="common">Yeast-like fungus</name>
    <name type="synonym">Sporobolomyces salmonicolor</name>
    <dbReference type="NCBI Taxonomy" id="5005"/>
    <lineage>
        <taxon>Eukaryota</taxon>
        <taxon>Fungi</taxon>
        <taxon>Dikarya</taxon>
        <taxon>Basidiomycota</taxon>
        <taxon>Pucciniomycotina</taxon>
        <taxon>Microbotryomycetes</taxon>
        <taxon>Sporidiobolales</taxon>
        <taxon>Sporidiobolaceae</taxon>
        <taxon>Sporobolomyces</taxon>
    </lineage>
</organism>
<dbReference type="GO" id="GO:0008171">
    <property type="term" value="F:O-methyltransferase activity"/>
    <property type="evidence" value="ECO:0007669"/>
    <property type="project" value="InterPro"/>
</dbReference>
<reference evidence="6" key="1">
    <citation type="submission" date="2015-02" db="EMBL/GenBank/DDBJ databases">
        <authorList>
            <person name="Gon?alves P."/>
        </authorList>
    </citation>
    <scope>NUCLEOTIDE SEQUENCE [LARGE SCALE GENOMIC DNA]</scope>
</reference>
<keyword evidence="1" id="KW-0489">Methyltransferase</keyword>
<evidence type="ECO:0000313" key="5">
    <source>
        <dbReference type="EMBL" id="CEQ41338.1"/>
    </source>
</evidence>
<evidence type="ECO:0000256" key="2">
    <source>
        <dbReference type="ARBA" id="ARBA00022679"/>
    </source>
</evidence>
<dbReference type="Proteomes" id="UP000243876">
    <property type="component" value="Unassembled WGS sequence"/>
</dbReference>
<evidence type="ECO:0000256" key="4">
    <source>
        <dbReference type="ARBA" id="ARBA00023453"/>
    </source>
</evidence>
<keyword evidence="2" id="KW-0808">Transferase</keyword>
<dbReference type="CDD" id="cd02440">
    <property type="entry name" value="AdoMet_MTases"/>
    <property type="match status" value="1"/>
</dbReference>
<dbReference type="Pfam" id="PF01596">
    <property type="entry name" value="Methyltransf_3"/>
    <property type="match status" value="1"/>
</dbReference>
<protein>
    <submittedName>
        <fullName evidence="5">SPOSA6832_03048-mRNA-1:cds</fullName>
    </submittedName>
</protein>
<dbReference type="InterPro" id="IPR029063">
    <property type="entry name" value="SAM-dependent_MTases_sf"/>
</dbReference>
<comment type="similarity">
    <text evidence="4">Belongs to the class I-like SAM-binding methyltransferase superfamily. Cation-dependent O-methyltransferase family.</text>
</comment>
<dbReference type="InterPro" id="IPR002935">
    <property type="entry name" value="SAM_O-MeTrfase"/>
</dbReference>
<dbReference type="GO" id="GO:0008757">
    <property type="term" value="F:S-adenosylmethionine-dependent methyltransferase activity"/>
    <property type="evidence" value="ECO:0007669"/>
    <property type="project" value="TreeGrafter"/>
</dbReference>
<accession>A0A0D6ENL4</accession>
<dbReference type="PANTHER" id="PTHR10509:SF14">
    <property type="entry name" value="CAFFEOYL-COA O-METHYLTRANSFERASE 3-RELATED"/>
    <property type="match status" value="1"/>
</dbReference>
<gene>
    <name evidence="5" type="primary">SPOSA6832_03048</name>
</gene>
<keyword evidence="6" id="KW-1185">Reference proteome</keyword>
<dbReference type="InterPro" id="IPR050362">
    <property type="entry name" value="Cation-dep_OMT"/>
</dbReference>
<dbReference type="AlphaFoldDB" id="A0A0D6ENL4"/>
<dbReference type="PANTHER" id="PTHR10509">
    <property type="entry name" value="O-METHYLTRANSFERASE-RELATED"/>
    <property type="match status" value="1"/>
</dbReference>
<dbReference type="PROSITE" id="PS51682">
    <property type="entry name" value="SAM_OMT_I"/>
    <property type="match status" value="1"/>
</dbReference>
<dbReference type="GO" id="GO:0032259">
    <property type="term" value="P:methylation"/>
    <property type="evidence" value="ECO:0007669"/>
    <property type="project" value="UniProtKB-KW"/>
</dbReference>